<protein>
    <submittedName>
        <fullName evidence="6">MFS transporter</fullName>
    </submittedName>
</protein>
<evidence type="ECO:0000313" key="6">
    <source>
        <dbReference type="EMBL" id="TAA24210.1"/>
    </source>
</evidence>
<dbReference type="SUPFAM" id="SSF103473">
    <property type="entry name" value="MFS general substrate transporter"/>
    <property type="match status" value="1"/>
</dbReference>
<name>A0A4Q8L8I9_9GAMM</name>
<dbReference type="Gene3D" id="1.20.1250.20">
    <property type="entry name" value="MFS general substrate transporter like domains"/>
    <property type="match status" value="1"/>
</dbReference>
<dbReference type="InterPro" id="IPR036259">
    <property type="entry name" value="MFS_trans_sf"/>
</dbReference>
<feature type="transmembrane region" description="Helical" evidence="4">
    <location>
        <begin position="85"/>
        <end position="104"/>
    </location>
</feature>
<gene>
    <name evidence="6" type="ORF">EA661_19210</name>
</gene>
<dbReference type="InterPro" id="IPR052714">
    <property type="entry name" value="MFS_Exporter"/>
</dbReference>
<dbReference type="RefSeq" id="WP_130521716.1">
    <property type="nucleotide sequence ID" value="NZ_SHMA01000012.1"/>
</dbReference>
<dbReference type="PROSITE" id="PS50850">
    <property type="entry name" value="MFS"/>
    <property type="match status" value="1"/>
</dbReference>
<feature type="transmembrane region" description="Helical" evidence="4">
    <location>
        <begin position="212"/>
        <end position="238"/>
    </location>
</feature>
<evidence type="ECO:0000259" key="5">
    <source>
        <dbReference type="PROSITE" id="PS50850"/>
    </source>
</evidence>
<feature type="transmembrane region" description="Helical" evidence="4">
    <location>
        <begin position="334"/>
        <end position="355"/>
    </location>
</feature>
<evidence type="ECO:0000313" key="7">
    <source>
        <dbReference type="Proteomes" id="UP000291286"/>
    </source>
</evidence>
<comment type="caution">
    <text evidence="6">The sequence shown here is derived from an EMBL/GenBank/DDBJ whole genome shotgun (WGS) entry which is preliminary data.</text>
</comment>
<dbReference type="InterPro" id="IPR011701">
    <property type="entry name" value="MFS"/>
</dbReference>
<dbReference type="Proteomes" id="UP000291286">
    <property type="component" value="Unassembled WGS sequence"/>
</dbReference>
<dbReference type="EMBL" id="SHMB01000012">
    <property type="protein sequence ID" value="TAA24210.1"/>
    <property type="molecule type" value="Genomic_DNA"/>
</dbReference>
<keyword evidence="3 4" id="KW-0472">Membrane</keyword>
<accession>A0A4Q8L8I9</accession>
<reference evidence="6 7" key="1">
    <citation type="submission" date="2019-02" db="EMBL/GenBank/DDBJ databases">
        <title>WGS of Pseudoxanthomonas species novum from clinical isolates.</title>
        <authorList>
            <person name="Bernier A.-M."/>
            <person name="Bernard K."/>
            <person name="Vachon A."/>
        </authorList>
    </citation>
    <scope>NUCLEOTIDE SEQUENCE [LARGE SCALE GENOMIC DNA]</scope>
    <source>
        <strain evidence="6 7">NML171202</strain>
    </source>
</reference>
<feature type="transmembrane region" description="Helical" evidence="4">
    <location>
        <begin position="110"/>
        <end position="131"/>
    </location>
</feature>
<feature type="transmembrane region" description="Helical" evidence="4">
    <location>
        <begin position="275"/>
        <end position="293"/>
    </location>
</feature>
<feature type="transmembrane region" description="Helical" evidence="4">
    <location>
        <begin position="143"/>
        <end position="163"/>
    </location>
</feature>
<keyword evidence="2 4" id="KW-1133">Transmembrane helix</keyword>
<feature type="domain" description="Major facilitator superfamily (MFS) profile" evidence="5">
    <location>
        <begin position="146"/>
        <end position="391"/>
    </location>
</feature>
<organism evidence="6 7">
    <name type="scientific">Pseudoxanthomonas winnipegensis</name>
    <dbReference type="NCBI Taxonomy" id="2480810"/>
    <lineage>
        <taxon>Bacteria</taxon>
        <taxon>Pseudomonadati</taxon>
        <taxon>Pseudomonadota</taxon>
        <taxon>Gammaproteobacteria</taxon>
        <taxon>Lysobacterales</taxon>
        <taxon>Lysobacteraceae</taxon>
        <taxon>Pseudoxanthomonas</taxon>
    </lineage>
</organism>
<feature type="transmembrane region" description="Helical" evidence="4">
    <location>
        <begin position="45"/>
        <end position="64"/>
    </location>
</feature>
<dbReference type="NCBIfam" id="NF009048">
    <property type="entry name" value="PRK12382.1"/>
    <property type="match status" value="1"/>
</dbReference>
<feature type="transmembrane region" description="Helical" evidence="4">
    <location>
        <begin position="17"/>
        <end position="39"/>
    </location>
</feature>
<evidence type="ECO:0000256" key="3">
    <source>
        <dbReference type="ARBA" id="ARBA00023136"/>
    </source>
</evidence>
<keyword evidence="1 4" id="KW-0812">Transmembrane</keyword>
<dbReference type="PANTHER" id="PTHR23531">
    <property type="entry name" value="QUINOLENE RESISTANCE PROTEIN NORA"/>
    <property type="match status" value="1"/>
</dbReference>
<evidence type="ECO:0000256" key="2">
    <source>
        <dbReference type="ARBA" id="ARBA00022989"/>
    </source>
</evidence>
<evidence type="ECO:0000256" key="4">
    <source>
        <dbReference type="SAM" id="Phobius"/>
    </source>
</evidence>
<evidence type="ECO:0000256" key="1">
    <source>
        <dbReference type="ARBA" id="ARBA00022692"/>
    </source>
</evidence>
<feature type="transmembrane region" description="Helical" evidence="4">
    <location>
        <begin position="244"/>
        <end position="263"/>
    </location>
</feature>
<dbReference type="Pfam" id="PF07690">
    <property type="entry name" value="MFS_1"/>
    <property type="match status" value="2"/>
</dbReference>
<feature type="transmembrane region" description="Helical" evidence="4">
    <location>
        <begin position="299"/>
        <end position="322"/>
    </location>
</feature>
<dbReference type="GO" id="GO:0022857">
    <property type="term" value="F:transmembrane transporter activity"/>
    <property type="evidence" value="ECO:0007669"/>
    <property type="project" value="InterPro"/>
</dbReference>
<feature type="transmembrane region" description="Helical" evidence="4">
    <location>
        <begin position="169"/>
        <end position="192"/>
    </location>
</feature>
<dbReference type="InterPro" id="IPR020846">
    <property type="entry name" value="MFS_dom"/>
</dbReference>
<feature type="transmembrane region" description="Helical" evidence="4">
    <location>
        <begin position="361"/>
        <end position="384"/>
    </location>
</feature>
<sequence>MHALPSDRAATWRLARLCLATFIAYLSIAVPLPVLPVFVRDTLQQSNLIVGCVIGVQFVATVLTRGLAGRIADTRGPARAMRRGCLLLAASGAAYLLAAALPGAALPLLIIGRLATGMGESLLVTGMLAWGIGTVGQPRAGRVMTWVGLAIFASLAVGAPIGVAMAQSWGFTAVAGACLLVPLLAWAMTAGVPAPQPVAGARLPLRDVLGRIALPAVGLALQGVGFASISTFAVLYFNDQHWRGAAWALSAFGGGFVLSRLLLARSIDRFGGARVAVVSMIGEGVGLALLALATTPALALAGAFVAGMGCSLVFPALGVVVVQRVPAQMRATALGGYAAFQDIAYAITGPLAGIVATHLGYAAIFALATLSAACGAGVAIGLTLRTRRAQT</sequence>
<dbReference type="CDD" id="cd17489">
    <property type="entry name" value="MFS_YfcJ_like"/>
    <property type="match status" value="1"/>
</dbReference>
<proteinExistence type="predicted"/>
<dbReference type="AlphaFoldDB" id="A0A4Q8L8I9"/>
<dbReference type="NCBIfam" id="NF003477">
    <property type="entry name" value="PRK05122.1"/>
    <property type="match status" value="1"/>
</dbReference>
<dbReference type="PANTHER" id="PTHR23531:SF1">
    <property type="entry name" value="QUINOLENE RESISTANCE PROTEIN NORA"/>
    <property type="match status" value="1"/>
</dbReference>